<evidence type="ECO:0000256" key="3">
    <source>
        <dbReference type="ARBA" id="ARBA00022516"/>
    </source>
</evidence>
<keyword evidence="5 13" id="KW-0812">Transmembrane</keyword>
<dbReference type="Gene3D" id="3.30.870.10">
    <property type="entry name" value="Endonuclease Chain A"/>
    <property type="match status" value="2"/>
</dbReference>
<keyword evidence="7 13" id="KW-1133">Transmembrane helix</keyword>
<dbReference type="InterPro" id="IPR027379">
    <property type="entry name" value="CLS_N"/>
</dbReference>
<dbReference type="SUPFAM" id="SSF56024">
    <property type="entry name" value="Phospholipase D/nuclease"/>
    <property type="match status" value="2"/>
</dbReference>
<evidence type="ECO:0000256" key="7">
    <source>
        <dbReference type="ARBA" id="ARBA00022989"/>
    </source>
</evidence>
<dbReference type="Proteomes" id="UP001223646">
    <property type="component" value="Unassembled WGS sequence"/>
</dbReference>
<dbReference type="Pfam" id="PF13396">
    <property type="entry name" value="PLDc_N"/>
    <property type="match status" value="1"/>
</dbReference>
<keyword evidence="2" id="KW-1003">Cell membrane</keyword>
<dbReference type="RefSeq" id="WP_070852378.1">
    <property type="nucleotide sequence ID" value="NZ_JASOOY020000008.1"/>
</dbReference>
<evidence type="ECO:0000256" key="4">
    <source>
        <dbReference type="ARBA" id="ARBA00022679"/>
    </source>
</evidence>
<evidence type="ECO:0000256" key="9">
    <source>
        <dbReference type="ARBA" id="ARBA00023136"/>
    </source>
</evidence>
<feature type="transmembrane region" description="Helical" evidence="13">
    <location>
        <begin position="45"/>
        <end position="64"/>
    </location>
</feature>
<dbReference type="PANTHER" id="PTHR21248:SF22">
    <property type="entry name" value="PHOSPHOLIPASE D"/>
    <property type="match status" value="1"/>
</dbReference>
<keyword evidence="11" id="KW-1208">Phospholipid metabolism</keyword>
<evidence type="ECO:0000256" key="13">
    <source>
        <dbReference type="SAM" id="Phobius"/>
    </source>
</evidence>
<dbReference type="EC" id="2.7.8.-" evidence="12"/>
<keyword evidence="4" id="KW-0808">Transferase</keyword>
<gene>
    <name evidence="15" type="primary">cls</name>
    <name evidence="15" type="ORF">QP460_002280</name>
</gene>
<dbReference type="NCBIfam" id="TIGR04265">
    <property type="entry name" value="bac_cardiolipin"/>
    <property type="match status" value="1"/>
</dbReference>
<feature type="domain" description="PLD phosphodiesterase" evidence="14">
    <location>
        <begin position="406"/>
        <end position="433"/>
    </location>
</feature>
<evidence type="ECO:0000256" key="11">
    <source>
        <dbReference type="ARBA" id="ARBA00023264"/>
    </source>
</evidence>
<reference evidence="15" key="1">
    <citation type="submission" date="2023-05" db="EMBL/GenBank/DDBJ databases">
        <authorList>
            <person name="Du J."/>
        </authorList>
    </citation>
    <scope>NUCLEOTIDE SEQUENCE</scope>
    <source>
        <strain evidence="15">UMB1064</strain>
    </source>
</reference>
<feature type="domain" description="PLD phosphodiesterase" evidence="14">
    <location>
        <begin position="223"/>
        <end position="250"/>
    </location>
</feature>
<dbReference type="AlphaFoldDB" id="A0AAW9STA4"/>
<evidence type="ECO:0000256" key="2">
    <source>
        <dbReference type="ARBA" id="ARBA00022475"/>
    </source>
</evidence>
<keyword evidence="9 13" id="KW-0472">Membrane</keyword>
<keyword evidence="3" id="KW-0444">Lipid biosynthesis</keyword>
<dbReference type="GO" id="GO:0005886">
    <property type="term" value="C:plasma membrane"/>
    <property type="evidence" value="ECO:0007669"/>
    <property type="project" value="UniProtKB-SubCell"/>
</dbReference>
<evidence type="ECO:0000256" key="5">
    <source>
        <dbReference type="ARBA" id="ARBA00022692"/>
    </source>
</evidence>
<evidence type="ECO:0000259" key="14">
    <source>
        <dbReference type="PROSITE" id="PS50035"/>
    </source>
</evidence>
<dbReference type="InterPro" id="IPR025202">
    <property type="entry name" value="PLD-like_dom"/>
</dbReference>
<dbReference type="InterPro" id="IPR022924">
    <property type="entry name" value="Cardiolipin_synthase"/>
</dbReference>
<evidence type="ECO:0000256" key="6">
    <source>
        <dbReference type="ARBA" id="ARBA00022737"/>
    </source>
</evidence>
<dbReference type="PROSITE" id="PS50035">
    <property type="entry name" value="PLD"/>
    <property type="match status" value="2"/>
</dbReference>
<sequence>MSTFPWLVEDLTWWQVLFFALDYTIKFIAIGWVPENRSPSASTAWLLLILLIPFIGLPLFLFLGSQQITGRRHEVQALAQELIAERTEHLPDVPDDAEIEDDVVNVFKLSRQLTGMPAIASAEKGLFTEFDASIDRMIETIDAAQKSIHVQSYIFALDSSTEPFIQALERAHDRGLEVKVLVDPIGSWKYPGYYKLKKRLNQSKISWHPMLPVSLLKLTWRRLDLRNHRKLVVIDGDIVFMGSQNLIEPEYQKKKNHKIGRRWVDTWIELEGDIALAFDAIFAVDWTSELYKTPDATRNYSLHTTEVNDNYNVVQVLPSGPGFNTEPNLRVFNNMIYQAHERIIAVSPYFVPDESMLMALTSAAYGGIDVQLYVNEESDQFMVGHAQQSYYQALLTAGVKIYRYPAPAVLHSKFMVIDDRMAMFGSSNLDMRSFGLNYEITLLSAAGSIVDKLIALADEYRDKSLLLTQEEWNDRPLRQRYLDSVFRLTSALQ</sequence>
<evidence type="ECO:0000313" key="16">
    <source>
        <dbReference type="Proteomes" id="UP001223646"/>
    </source>
</evidence>
<keyword evidence="8" id="KW-0443">Lipid metabolism</keyword>
<comment type="caution">
    <text evidence="15">The sequence shown here is derived from an EMBL/GenBank/DDBJ whole genome shotgun (WGS) entry which is preliminary data.</text>
</comment>
<proteinExistence type="predicted"/>
<dbReference type="SMART" id="SM00155">
    <property type="entry name" value="PLDc"/>
    <property type="match status" value="2"/>
</dbReference>
<dbReference type="GO" id="GO:0008808">
    <property type="term" value="F:cardiolipin synthase activity"/>
    <property type="evidence" value="ECO:0007669"/>
    <property type="project" value="UniProtKB-UniRule"/>
</dbReference>
<evidence type="ECO:0000256" key="12">
    <source>
        <dbReference type="NCBIfam" id="TIGR04265"/>
    </source>
</evidence>
<organism evidence="15 16">
    <name type="scientific">Corynebacterium amycolatum</name>
    <dbReference type="NCBI Taxonomy" id="43765"/>
    <lineage>
        <taxon>Bacteria</taxon>
        <taxon>Bacillati</taxon>
        <taxon>Actinomycetota</taxon>
        <taxon>Actinomycetes</taxon>
        <taxon>Mycobacteriales</taxon>
        <taxon>Corynebacteriaceae</taxon>
        <taxon>Corynebacterium</taxon>
    </lineage>
</organism>
<accession>A0AAW9STA4</accession>
<keyword evidence="6" id="KW-0677">Repeat</keyword>
<dbReference type="GO" id="GO:0032049">
    <property type="term" value="P:cardiolipin biosynthetic process"/>
    <property type="evidence" value="ECO:0007669"/>
    <property type="project" value="UniProtKB-UniRule"/>
</dbReference>
<dbReference type="EMBL" id="JASOOY020000008">
    <property type="protein sequence ID" value="MEO3716420.1"/>
    <property type="molecule type" value="Genomic_DNA"/>
</dbReference>
<feature type="transmembrane region" description="Helical" evidence="13">
    <location>
        <begin position="12"/>
        <end position="33"/>
    </location>
</feature>
<evidence type="ECO:0000256" key="8">
    <source>
        <dbReference type="ARBA" id="ARBA00023098"/>
    </source>
</evidence>
<reference evidence="15" key="2">
    <citation type="submission" date="2024-05" db="EMBL/GenBank/DDBJ databases">
        <authorList>
            <person name="Wolfe A."/>
        </authorList>
    </citation>
    <scope>NUCLEOTIDE SEQUENCE</scope>
    <source>
        <strain evidence="15">UMB1064</strain>
    </source>
</reference>
<dbReference type="PANTHER" id="PTHR21248">
    <property type="entry name" value="CARDIOLIPIN SYNTHASE"/>
    <property type="match status" value="1"/>
</dbReference>
<evidence type="ECO:0000256" key="10">
    <source>
        <dbReference type="ARBA" id="ARBA00023209"/>
    </source>
</evidence>
<dbReference type="InterPro" id="IPR001736">
    <property type="entry name" value="PLipase_D/transphosphatidylase"/>
</dbReference>
<keyword evidence="10" id="KW-0594">Phospholipid biosynthesis</keyword>
<comment type="subcellular location">
    <subcellularLocation>
        <location evidence="1">Cell membrane</location>
        <topology evidence="1">Multi-pass membrane protein</topology>
    </subcellularLocation>
</comment>
<dbReference type="Pfam" id="PF13091">
    <property type="entry name" value="PLDc_2"/>
    <property type="match status" value="2"/>
</dbReference>
<protein>
    <recommendedName>
        <fullName evidence="12">Cardiolipin synthase</fullName>
        <ecNumber evidence="12">2.7.8.-</ecNumber>
    </recommendedName>
</protein>
<evidence type="ECO:0000256" key="1">
    <source>
        <dbReference type="ARBA" id="ARBA00004651"/>
    </source>
</evidence>
<evidence type="ECO:0000313" key="15">
    <source>
        <dbReference type="EMBL" id="MEO3716420.1"/>
    </source>
</evidence>
<name>A0AAW9STA4_CORAY</name>